<evidence type="ECO:0000259" key="1">
    <source>
        <dbReference type="PROSITE" id="PS50943"/>
    </source>
</evidence>
<proteinExistence type="predicted"/>
<protein>
    <submittedName>
        <fullName evidence="2">Helix-turn-helix transcriptional regulator</fullName>
    </submittedName>
</protein>
<dbReference type="Pfam" id="PF01381">
    <property type="entry name" value="HTH_3"/>
    <property type="match status" value="1"/>
</dbReference>
<dbReference type="SUPFAM" id="SSF47413">
    <property type="entry name" value="lambda repressor-like DNA-binding domains"/>
    <property type="match status" value="1"/>
</dbReference>
<dbReference type="SMART" id="SM00530">
    <property type="entry name" value="HTH_XRE"/>
    <property type="match status" value="1"/>
</dbReference>
<dbReference type="Proteomes" id="UP001411173">
    <property type="component" value="Unassembled WGS sequence"/>
</dbReference>
<sequence length="71" mass="7895">MSISARLKQLRVEKGLTQHQLGLLSGVKQQTIQRIESGSSSRPRNIIEIAEALECSAKWLLYGTNDQKAKS</sequence>
<dbReference type="RefSeq" id="WP_103278837.1">
    <property type="nucleotide sequence ID" value="NZ_JBCIVJ010000023.1"/>
</dbReference>
<gene>
    <name evidence="2" type="ORF">AAIG39_21310</name>
</gene>
<accession>A0ABU9VA38</accession>
<dbReference type="Gene3D" id="1.10.260.40">
    <property type="entry name" value="lambda repressor-like DNA-binding domains"/>
    <property type="match status" value="1"/>
</dbReference>
<evidence type="ECO:0000313" key="2">
    <source>
        <dbReference type="EMBL" id="MEN0581520.1"/>
    </source>
</evidence>
<comment type="caution">
    <text evidence="2">The sequence shown here is derived from an EMBL/GenBank/DDBJ whole genome shotgun (WGS) entry which is preliminary data.</text>
</comment>
<name>A0ABU9VA38_9ENTR</name>
<organism evidence="2 3">
    <name type="scientific">Phytobacter palmae</name>
    <dbReference type="NCBI Taxonomy" id="1855371"/>
    <lineage>
        <taxon>Bacteria</taxon>
        <taxon>Pseudomonadati</taxon>
        <taxon>Pseudomonadota</taxon>
        <taxon>Gammaproteobacteria</taxon>
        <taxon>Enterobacterales</taxon>
        <taxon>Enterobacteriaceae</taxon>
        <taxon>Phytobacter</taxon>
    </lineage>
</organism>
<keyword evidence="3" id="KW-1185">Reference proteome</keyword>
<feature type="domain" description="HTH cro/C1-type" evidence="1">
    <location>
        <begin position="7"/>
        <end position="60"/>
    </location>
</feature>
<reference evidence="2 3" key="1">
    <citation type="submission" date="2024-02" db="EMBL/GenBank/DDBJ databases">
        <title>Whole genome of MDR Enterobacteriaceae from southern Thailand.</title>
        <authorList>
            <person name="Surachat K."/>
        </authorList>
    </citation>
    <scope>NUCLEOTIDE SEQUENCE [LARGE SCALE GENOMIC DNA]</scope>
    <source>
        <strain evidence="2 3">PSU_29</strain>
    </source>
</reference>
<dbReference type="InterPro" id="IPR010982">
    <property type="entry name" value="Lambda_DNA-bd_dom_sf"/>
</dbReference>
<dbReference type="InterPro" id="IPR001387">
    <property type="entry name" value="Cro/C1-type_HTH"/>
</dbReference>
<evidence type="ECO:0000313" key="3">
    <source>
        <dbReference type="Proteomes" id="UP001411173"/>
    </source>
</evidence>
<dbReference type="PROSITE" id="PS50943">
    <property type="entry name" value="HTH_CROC1"/>
    <property type="match status" value="1"/>
</dbReference>
<dbReference type="CDD" id="cd00093">
    <property type="entry name" value="HTH_XRE"/>
    <property type="match status" value="1"/>
</dbReference>
<dbReference type="EMBL" id="JBCIVJ010000023">
    <property type="protein sequence ID" value="MEN0581520.1"/>
    <property type="molecule type" value="Genomic_DNA"/>
</dbReference>